<dbReference type="STRING" id="709839.TSA66_06375"/>
<evidence type="ECO:0000313" key="3">
    <source>
        <dbReference type="Proteomes" id="UP000031572"/>
    </source>
</evidence>
<dbReference type="RefSeq" id="WP_040039426.1">
    <property type="nucleotide sequence ID" value="NZ_JWJG01000028.1"/>
</dbReference>
<dbReference type="EMBL" id="JWJG01000028">
    <property type="protein sequence ID" value="KIF80522.1"/>
    <property type="molecule type" value="Genomic_DNA"/>
</dbReference>
<reference evidence="2 3" key="1">
    <citation type="submission" date="2014-12" db="EMBL/GenBank/DDBJ databases">
        <title>Denitrispirillum autotrophicum gen. nov., sp. nov., Denitrifying, Facultatively Autotrophic Bacteria Isolated from Rice Paddy Soil.</title>
        <authorList>
            <person name="Ishii S."/>
            <person name="Ashida N."/>
            <person name="Ohno H."/>
            <person name="Otsuka S."/>
            <person name="Yokota A."/>
            <person name="Senoo K."/>
        </authorList>
    </citation>
    <scope>NUCLEOTIDE SEQUENCE [LARGE SCALE GENOMIC DNA]</scope>
    <source>
        <strain evidence="2 3">TSA66</strain>
    </source>
</reference>
<dbReference type="NCBIfam" id="TIGR01841">
    <property type="entry name" value="phasin"/>
    <property type="match status" value="1"/>
</dbReference>
<dbReference type="Pfam" id="PF09361">
    <property type="entry name" value="Phasin_2"/>
    <property type="match status" value="1"/>
</dbReference>
<dbReference type="OrthoDB" id="9849521at2"/>
<evidence type="ECO:0000259" key="1">
    <source>
        <dbReference type="Pfam" id="PF09361"/>
    </source>
</evidence>
<evidence type="ECO:0000313" key="2">
    <source>
        <dbReference type="EMBL" id="KIF80522.1"/>
    </source>
</evidence>
<gene>
    <name evidence="2" type="ORF">TSA66_06375</name>
</gene>
<dbReference type="Proteomes" id="UP000031572">
    <property type="component" value="Unassembled WGS sequence"/>
</dbReference>
<organism evidence="2 3">
    <name type="scientific">Noviherbaspirillum autotrophicum</name>
    <dbReference type="NCBI Taxonomy" id="709839"/>
    <lineage>
        <taxon>Bacteria</taxon>
        <taxon>Pseudomonadati</taxon>
        <taxon>Pseudomonadota</taxon>
        <taxon>Betaproteobacteria</taxon>
        <taxon>Burkholderiales</taxon>
        <taxon>Oxalobacteraceae</taxon>
        <taxon>Noviherbaspirillum</taxon>
    </lineage>
</organism>
<dbReference type="InterPro" id="IPR010127">
    <property type="entry name" value="Phasin_subfam-1"/>
</dbReference>
<keyword evidence="3" id="KW-1185">Reference proteome</keyword>
<comment type="caution">
    <text evidence="2">The sequence shown here is derived from an EMBL/GenBank/DDBJ whole genome shotgun (WGS) entry which is preliminary data.</text>
</comment>
<dbReference type="AlphaFoldDB" id="A0A0C1YJ64"/>
<protein>
    <recommendedName>
        <fullName evidence="1">Phasin domain-containing protein</fullName>
    </recommendedName>
</protein>
<sequence length="167" mass="17962">MHSVRDRVSQAAMAQLDSQWTVTAMLADKTVDSIERLSDLHLNLARATFEQSNLVARQLAAAENARQFFLLAAAQARPNTERVFDYGYYLANITSTMQEEVIREMGMCMADTNRRLLDLLADLDCAAPSGTALMTALVKPLAGMADGAAQPAAVQASAPHAARAGHG</sequence>
<accession>A0A0C1YJ64</accession>
<name>A0A0C1YJ64_9BURK</name>
<feature type="domain" description="Phasin" evidence="1">
    <location>
        <begin position="23"/>
        <end position="102"/>
    </location>
</feature>
<proteinExistence type="predicted"/>
<dbReference type="InterPro" id="IPR018968">
    <property type="entry name" value="Phasin"/>
</dbReference>